<dbReference type="AlphaFoldDB" id="A0A0D8Y117"/>
<name>A0A0D8Y117_DICVI</name>
<reference evidence="2" key="2">
    <citation type="journal article" date="2016" name="Sci. Rep.">
        <title>Dictyocaulus viviparus genome, variome and transcriptome elucidate lungworm biology and support future intervention.</title>
        <authorList>
            <person name="McNulty S.N."/>
            <person name="Strube C."/>
            <person name="Rosa B.A."/>
            <person name="Martin J.C."/>
            <person name="Tyagi R."/>
            <person name="Choi Y.J."/>
            <person name="Wang Q."/>
            <person name="Hallsworth Pepin K."/>
            <person name="Zhang X."/>
            <person name="Ozersky P."/>
            <person name="Wilson R.K."/>
            <person name="Sternberg P.W."/>
            <person name="Gasser R.B."/>
            <person name="Mitreva M."/>
        </authorList>
    </citation>
    <scope>NUCLEOTIDE SEQUENCE [LARGE SCALE GENOMIC DNA]</scope>
    <source>
        <strain evidence="2">HannoverDv2000</strain>
    </source>
</reference>
<accession>A0A0D8Y117</accession>
<gene>
    <name evidence="1" type="ORF">DICVIV_03465</name>
</gene>
<protein>
    <submittedName>
        <fullName evidence="1">Uncharacterized protein</fullName>
    </submittedName>
</protein>
<evidence type="ECO:0000313" key="1">
    <source>
        <dbReference type="EMBL" id="KJH50385.1"/>
    </source>
</evidence>
<sequence length="181" mass="20708">MDQYRMNNSNVVGVAAGLLFSGRMQRKRRERMDRFPTNVKIYNDKKKLTMIENCSKWKGLRKKTIVEEMSSYFTAPKEYGNVIPYLMGRICNTRANCDYRRGHVVGEGEAHVDDSSYTKSDDNNVITTLQASLLAAIAQESQHDMVNERKDYVTVSILFLLNLLNFVDRYAIAGNSILSAY</sequence>
<evidence type="ECO:0000313" key="2">
    <source>
        <dbReference type="Proteomes" id="UP000053766"/>
    </source>
</evidence>
<dbReference type="Proteomes" id="UP000053766">
    <property type="component" value="Unassembled WGS sequence"/>
</dbReference>
<dbReference type="OrthoDB" id="6770063at2759"/>
<organism evidence="1 2">
    <name type="scientific">Dictyocaulus viviparus</name>
    <name type="common">Bovine lungworm</name>
    <dbReference type="NCBI Taxonomy" id="29172"/>
    <lineage>
        <taxon>Eukaryota</taxon>
        <taxon>Metazoa</taxon>
        <taxon>Ecdysozoa</taxon>
        <taxon>Nematoda</taxon>
        <taxon>Chromadorea</taxon>
        <taxon>Rhabditida</taxon>
        <taxon>Rhabditina</taxon>
        <taxon>Rhabditomorpha</taxon>
        <taxon>Strongyloidea</taxon>
        <taxon>Metastrongylidae</taxon>
        <taxon>Dictyocaulus</taxon>
    </lineage>
</organism>
<reference evidence="1 2" key="1">
    <citation type="submission" date="2013-11" db="EMBL/GenBank/DDBJ databases">
        <title>Draft genome of the bovine lungworm Dictyocaulus viviparus.</title>
        <authorList>
            <person name="Mitreva M."/>
        </authorList>
    </citation>
    <scope>NUCLEOTIDE SEQUENCE [LARGE SCALE GENOMIC DNA]</scope>
    <source>
        <strain evidence="1 2">HannoverDv2000</strain>
    </source>
</reference>
<dbReference type="EMBL" id="KN716207">
    <property type="protein sequence ID" value="KJH50385.1"/>
    <property type="molecule type" value="Genomic_DNA"/>
</dbReference>
<proteinExistence type="predicted"/>
<keyword evidence="2" id="KW-1185">Reference proteome</keyword>